<dbReference type="AlphaFoldDB" id="A0A7M2WTJ0"/>
<evidence type="ECO:0000313" key="1">
    <source>
        <dbReference type="EMBL" id="QOV88796.1"/>
    </source>
</evidence>
<dbReference type="RefSeq" id="WP_206291803.1">
    <property type="nucleotide sequence ID" value="NZ_CP063458.1"/>
</dbReference>
<sequence length="219" mass="24412">MRRICDQLLGKDHLARAVDVNGKQIVAYVSRKPYKVSTATAKAKGLQEIARRSRVALFAGVLDDLQLRPRGSTVWLIAIPGVTAPQLADIVGVGVSSEEGVNSPDAIRHIIELYPDGPMARMVKSGLLTIEQLADPQPDGQRQQMRNLFRGIHKRAPFEIIYADRKGCLVCFLDKVSARAAKWIERQVNEVNPEADDVTEFGSVSRDISRKGELRLWWD</sequence>
<accession>A0A7M2WTJ0</accession>
<reference evidence="1 2" key="1">
    <citation type="submission" date="2020-10" db="EMBL/GenBank/DDBJ databases">
        <title>Wide distribution of Phycisphaera-like planctomycetes from WD2101 soil group in peatlands and genome analysis of the first cultivated representative.</title>
        <authorList>
            <person name="Dedysh S.N."/>
            <person name="Beletsky A.V."/>
            <person name="Ivanova A."/>
            <person name="Kulichevskaya I.S."/>
            <person name="Suzina N.E."/>
            <person name="Philippov D.A."/>
            <person name="Rakitin A.L."/>
            <person name="Mardanov A.V."/>
            <person name="Ravin N.V."/>
        </authorList>
    </citation>
    <scope>NUCLEOTIDE SEQUENCE [LARGE SCALE GENOMIC DNA]</scope>
    <source>
        <strain evidence="1 2">M1803</strain>
    </source>
</reference>
<proteinExistence type="predicted"/>
<evidence type="ECO:0000313" key="2">
    <source>
        <dbReference type="Proteomes" id="UP000593765"/>
    </source>
</evidence>
<protein>
    <submittedName>
        <fullName evidence="1">Uncharacterized protein</fullName>
    </submittedName>
</protein>
<gene>
    <name evidence="1" type="ORF">IPV69_21615</name>
</gene>
<dbReference type="EMBL" id="CP063458">
    <property type="protein sequence ID" value="QOV88796.1"/>
    <property type="molecule type" value="Genomic_DNA"/>
</dbReference>
<dbReference type="Proteomes" id="UP000593765">
    <property type="component" value="Chromosome"/>
</dbReference>
<name>A0A7M2WTJ0_9BACT</name>
<dbReference type="KEGG" id="hbs:IPV69_21615"/>
<keyword evidence="2" id="KW-1185">Reference proteome</keyword>
<organism evidence="1 2">
    <name type="scientific">Humisphaera borealis</name>
    <dbReference type="NCBI Taxonomy" id="2807512"/>
    <lineage>
        <taxon>Bacteria</taxon>
        <taxon>Pseudomonadati</taxon>
        <taxon>Planctomycetota</taxon>
        <taxon>Phycisphaerae</taxon>
        <taxon>Tepidisphaerales</taxon>
        <taxon>Tepidisphaeraceae</taxon>
        <taxon>Humisphaera</taxon>
    </lineage>
</organism>